<dbReference type="AlphaFoldDB" id="A0A176VIU4"/>
<accession>A0A176VIU4</accession>
<dbReference type="Proteomes" id="UP000077202">
    <property type="component" value="Unassembled WGS sequence"/>
</dbReference>
<dbReference type="EMBL" id="LVLJ01003630">
    <property type="protein sequence ID" value="OAE20333.1"/>
    <property type="molecule type" value="Genomic_DNA"/>
</dbReference>
<name>A0A176VIU4_MARPO</name>
<organism evidence="1 2">
    <name type="scientific">Marchantia polymorpha subsp. ruderalis</name>
    <dbReference type="NCBI Taxonomy" id="1480154"/>
    <lineage>
        <taxon>Eukaryota</taxon>
        <taxon>Viridiplantae</taxon>
        <taxon>Streptophyta</taxon>
        <taxon>Embryophyta</taxon>
        <taxon>Marchantiophyta</taxon>
        <taxon>Marchantiopsida</taxon>
        <taxon>Marchantiidae</taxon>
        <taxon>Marchantiales</taxon>
        <taxon>Marchantiaceae</taxon>
        <taxon>Marchantia</taxon>
    </lineage>
</organism>
<evidence type="ECO:0000313" key="1">
    <source>
        <dbReference type="EMBL" id="OAE20333.1"/>
    </source>
</evidence>
<proteinExistence type="predicted"/>
<evidence type="ECO:0000313" key="2">
    <source>
        <dbReference type="Proteomes" id="UP000077202"/>
    </source>
</evidence>
<sequence>MDVKVETINNCFRHCRIRSADADIAQVAEGDLVDLDVLWDLEHKLFCMHQDDIDVKTLAAIQKIKDKVSVIRTNKLVQKPILEYFSKS</sequence>
<comment type="caution">
    <text evidence="1">The sequence shown here is derived from an EMBL/GenBank/DDBJ whole genome shotgun (WGS) entry which is preliminary data.</text>
</comment>
<keyword evidence="2" id="KW-1185">Reference proteome</keyword>
<reference evidence="1" key="1">
    <citation type="submission" date="2016-03" db="EMBL/GenBank/DDBJ databases">
        <title>Mechanisms controlling the formation of the plant cell surface in tip-growing cells are functionally conserved among land plants.</title>
        <authorList>
            <person name="Honkanen S."/>
            <person name="Jones V.A."/>
            <person name="Morieri G."/>
            <person name="Champion C."/>
            <person name="Hetherington A.J."/>
            <person name="Kelly S."/>
            <person name="Saint-Marcoux D."/>
            <person name="Proust H."/>
            <person name="Prescott H."/>
            <person name="Dolan L."/>
        </authorList>
    </citation>
    <scope>NUCLEOTIDE SEQUENCE [LARGE SCALE GENOMIC DNA]</scope>
    <source>
        <tissue evidence="1">Whole gametophyte</tissue>
    </source>
</reference>
<protein>
    <submittedName>
        <fullName evidence="1">Uncharacterized protein</fullName>
    </submittedName>
</protein>
<gene>
    <name evidence="1" type="ORF">AXG93_209s1000</name>
</gene>